<dbReference type="Gene3D" id="3.30.470.20">
    <property type="entry name" value="ATP-grasp fold, B domain"/>
    <property type="match status" value="1"/>
</dbReference>
<dbReference type="SUPFAM" id="SSF56059">
    <property type="entry name" value="Glutathione synthetase ATP-binding domain-like"/>
    <property type="match status" value="1"/>
</dbReference>
<dbReference type="GO" id="GO:0005524">
    <property type="term" value="F:ATP binding"/>
    <property type="evidence" value="ECO:0007669"/>
    <property type="project" value="UniProtKB-KW"/>
</dbReference>
<evidence type="ECO:0000313" key="16">
    <source>
        <dbReference type="EMBL" id="MCA9378818.1"/>
    </source>
</evidence>
<dbReference type="Proteomes" id="UP000760819">
    <property type="component" value="Unassembled WGS sequence"/>
</dbReference>
<comment type="catalytic activity">
    <reaction evidence="14">
        <text>pyruvate + ATP + H2O = phosphoenolpyruvate + AMP + phosphate + 2 H(+)</text>
        <dbReference type="Rhea" id="RHEA:11364"/>
        <dbReference type="ChEBI" id="CHEBI:15361"/>
        <dbReference type="ChEBI" id="CHEBI:15377"/>
        <dbReference type="ChEBI" id="CHEBI:15378"/>
        <dbReference type="ChEBI" id="CHEBI:30616"/>
        <dbReference type="ChEBI" id="CHEBI:43474"/>
        <dbReference type="ChEBI" id="CHEBI:58702"/>
        <dbReference type="ChEBI" id="CHEBI:456215"/>
        <dbReference type="EC" id="2.7.9.2"/>
    </reaction>
</comment>
<dbReference type="Gene3D" id="3.30.1490.20">
    <property type="entry name" value="ATP-grasp fold, A domain"/>
    <property type="match status" value="1"/>
</dbReference>
<dbReference type="EMBL" id="JAGQLI010000012">
    <property type="protein sequence ID" value="MCA9378818.1"/>
    <property type="molecule type" value="Genomic_DNA"/>
</dbReference>
<evidence type="ECO:0000256" key="14">
    <source>
        <dbReference type="ARBA" id="ARBA00047700"/>
    </source>
</evidence>
<dbReference type="CDD" id="cd21631">
    <property type="entry name" value="RHH_CopG_NikR-like"/>
    <property type="match status" value="1"/>
</dbReference>
<proteinExistence type="inferred from homology"/>
<feature type="non-terminal residue" evidence="16">
    <location>
        <position position="530"/>
    </location>
</feature>
<keyword evidence="7" id="KW-0808">Transferase</keyword>
<dbReference type="InterPro" id="IPR006319">
    <property type="entry name" value="PEP_synth"/>
</dbReference>
<comment type="caution">
    <text evidence="16">The sequence shown here is derived from an EMBL/GenBank/DDBJ whole genome shotgun (WGS) entry which is preliminary data.</text>
</comment>
<dbReference type="GO" id="GO:0046872">
    <property type="term" value="F:metal ion binding"/>
    <property type="evidence" value="ECO:0007669"/>
    <property type="project" value="UniProtKB-KW"/>
</dbReference>
<dbReference type="GO" id="GO:0006355">
    <property type="term" value="P:regulation of DNA-templated transcription"/>
    <property type="evidence" value="ECO:0007669"/>
    <property type="project" value="InterPro"/>
</dbReference>
<dbReference type="InterPro" id="IPR002192">
    <property type="entry name" value="PPDK_AMP/ATP-bd"/>
</dbReference>
<dbReference type="Pfam" id="PF01326">
    <property type="entry name" value="PPDK_N"/>
    <property type="match status" value="2"/>
</dbReference>
<feature type="domain" description="Pyruvate phosphate dikinase AMP/ATP-binding" evidence="15">
    <location>
        <begin position="206"/>
        <end position="310"/>
    </location>
</feature>
<feature type="domain" description="Pyruvate phosphate dikinase AMP/ATP-binding" evidence="15">
    <location>
        <begin position="461"/>
        <end position="526"/>
    </location>
</feature>
<evidence type="ECO:0000256" key="3">
    <source>
        <dbReference type="ARBA" id="ARBA00004742"/>
    </source>
</evidence>
<evidence type="ECO:0000256" key="7">
    <source>
        <dbReference type="ARBA" id="ARBA00022679"/>
    </source>
</evidence>
<evidence type="ECO:0000256" key="2">
    <source>
        <dbReference type="ARBA" id="ARBA00002988"/>
    </source>
</evidence>
<evidence type="ECO:0000256" key="9">
    <source>
        <dbReference type="ARBA" id="ARBA00022741"/>
    </source>
</evidence>
<evidence type="ECO:0000256" key="13">
    <source>
        <dbReference type="ARBA" id="ARBA00033470"/>
    </source>
</evidence>
<keyword evidence="9" id="KW-0547">Nucleotide-binding</keyword>
<keyword evidence="12" id="KW-0460">Magnesium</keyword>
<organism evidence="16 17">
    <name type="scientific">Candidatus Dojkabacteria bacterium</name>
    <dbReference type="NCBI Taxonomy" id="2099670"/>
    <lineage>
        <taxon>Bacteria</taxon>
        <taxon>Candidatus Dojkabacteria</taxon>
    </lineage>
</organism>
<comment type="cofactor">
    <cofactor evidence="1">
        <name>Mg(2+)</name>
        <dbReference type="ChEBI" id="CHEBI:18420"/>
    </cofactor>
</comment>
<comment type="pathway">
    <text evidence="3">Carbohydrate biosynthesis; gluconeogenesis.</text>
</comment>
<evidence type="ECO:0000256" key="11">
    <source>
        <dbReference type="ARBA" id="ARBA00022840"/>
    </source>
</evidence>
<gene>
    <name evidence="16" type="ORF">KC640_00155</name>
</gene>
<accession>A0A955I8X3</accession>
<evidence type="ECO:0000256" key="4">
    <source>
        <dbReference type="ARBA" id="ARBA00007837"/>
    </source>
</evidence>
<dbReference type="EC" id="2.7.9.2" evidence="5"/>
<dbReference type="GO" id="GO:0008986">
    <property type="term" value="F:pyruvate, water dikinase activity"/>
    <property type="evidence" value="ECO:0007669"/>
    <property type="project" value="UniProtKB-EC"/>
</dbReference>
<keyword evidence="11" id="KW-0067">ATP-binding</keyword>
<evidence type="ECO:0000256" key="8">
    <source>
        <dbReference type="ARBA" id="ARBA00022723"/>
    </source>
</evidence>
<keyword evidence="8" id="KW-0479">Metal-binding</keyword>
<dbReference type="PANTHER" id="PTHR43030">
    <property type="entry name" value="PHOSPHOENOLPYRUVATE SYNTHASE"/>
    <property type="match status" value="1"/>
</dbReference>
<keyword evidence="10" id="KW-0418">Kinase</keyword>
<dbReference type="PANTHER" id="PTHR43030:SF1">
    <property type="entry name" value="PHOSPHOENOLPYRUVATE SYNTHASE"/>
    <property type="match status" value="1"/>
</dbReference>
<protein>
    <recommendedName>
        <fullName evidence="6">Phosphoenolpyruvate synthase</fullName>
        <ecNumber evidence="5">2.7.9.2</ecNumber>
    </recommendedName>
    <alternativeName>
        <fullName evidence="13">Pyruvate, water dikinase</fullName>
    </alternativeName>
</protein>
<evidence type="ECO:0000259" key="15">
    <source>
        <dbReference type="Pfam" id="PF01326"/>
    </source>
</evidence>
<reference evidence="16" key="1">
    <citation type="submission" date="2020-04" db="EMBL/GenBank/DDBJ databases">
        <authorList>
            <person name="Zhang T."/>
        </authorList>
    </citation>
    <scope>NUCLEOTIDE SEQUENCE</scope>
    <source>
        <strain evidence="16">HKST-UBA12</strain>
    </source>
</reference>
<evidence type="ECO:0000256" key="12">
    <source>
        <dbReference type="ARBA" id="ARBA00022842"/>
    </source>
</evidence>
<evidence type="ECO:0000256" key="5">
    <source>
        <dbReference type="ARBA" id="ARBA00011996"/>
    </source>
</evidence>
<reference evidence="16" key="2">
    <citation type="journal article" date="2021" name="Microbiome">
        <title>Successional dynamics and alternative stable states in a saline activated sludge microbial community over 9 years.</title>
        <authorList>
            <person name="Wang Y."/>
            <person name="Ye J."/>
            <person name="Ju F."/>
            <person name="Liu L."/>
            <person name="Boyd J.A."/>
            <person name="Deng Y."/>
            <person name="Parks D.H."/>
            <person name="Jiang X."/>
            <person name="Yin X."/>
            <person name="Woodcroft B.J."/>
            <person name="Tyson G.W."/>
            <person name="Hugenholtz P."/>
            <person name="Polz M.F."/>
            <person name="Zhang T."/>
        </authorList>
    </citation>
    <scope>NUCLEOTIDE SEQUENCE</scope>
    <source>
        <strain evidence="16">HKST-UBA12</strain>
    </source>
</reference>
<evidence type="ECO:0000256" key="1">
    <source>
        <dbReference type="ARBA" id="ARBA00001946"/>
    </source>
</evidence>
<dbReference type="InterPro" id="IPR013815">
    <property type="entry name" value="ATP_grasp_subdomain_1"/>
</dbReference>
<sequence length="530" mass="59639">MNRAQLLLTKNQAEEIKKLAKKQGVSQSELVRKLLDQSLGVAKQQPTVSSGDWVCSLNEFGEENPRVQGFKEIYSVGGKHPEIRIITDATFRYYLANGTLPPGLDYRLLELGNQLKEFSRTQKLVLRRAYLVPGMQNPPGPRFLGVEPADIAAALVELYKFAIEHKYYEPEGARIVAFIYPFADPEPLQLPISASMDLPYGGYAIPVNKDASRVEVLATWGNNEGVQSFEAIDRCTVDAEKQIIIEKNIPQKNVMLATTMDEQSAKIELPLHKQFEQILSDMEILETARIVRELTQKYGLRRIEFSYDGRSGLEYNESIPYQLNEAPVHQFEQTARIKIIYTEKDVQAVKKLKKSEVTKTILLIDRAIVENRSYDVLNSVASLPHKFTVFYPGLAATAHAMRVLTDFGHTAIVVGSRKYEDGEQVLVKVDADQQINIQRLSIADRSSAVVGLYDARLYGIEKVGGKAFNLSILKTKGFNVPHGFVLTTEVFDQVIAENFTQKMRKSLLDTGVKNIAEVEELGRNLVKFPR</sequence>
<name>A0A955I8X3_9BACT</name>
<evidence type="ECO:0000256" key="10">
    <source>
        <dbReference type="ARBA" id="ARBA00022777"/>
    </source>
</evidence>
<comment type="function">
    <text evidence="2">Catalyzes the phosphorylation of pyruvate to phosphoenolpyruvate.</text>
</comment>
<evidence type="ECO:0000256" key="6">
    <source>
        <dbReference type="ARBA" id="ARBA00021623"/>
    </source>
</evidence>
<evidence type="ECO:0000313" key="17">
    <source>
        <dbReference type="Proteomes" id="UP000760819"/>
    </source>
</evidence>
<comment type="similarity">
    <text evidence="4">Belongs to the PEP-utilizing enzyme family.</text>
</comment>
<dbReference type="AlphaFoldDB" id="A0A955I8X3"/>